<dbReference type="EMBL" id="LQPH01000101">
    <property type="protein sequence ID" value="ORW25836.1"/>
    <property type="molecule type" value="Genomic_DNA"/>
</dbReference>
<dbReference type="PANTHER" id="PTHR43802">
    <property type="entry name" value="ENOYL-COA HYDRATASE"/>
    <property type="match status" value="1"/>
</dbReference>
<comment type="similarity">
    <text evidence="1">Belongs to the enoyl-CoA hydratase/isomerase family.</text>
</comment>
<dbReference type="RefSeq" id="WP_046182014.1">
    <property type="nucleotide sequence ID" value="NZ_JACKSS010000129.1"/>
</dbReference>
<dbReference type="InterPro" id="IPR029045">
    <property type="entry name" value="ClpP/crotonase-like_dom_sf"/>
</dbReference>
<reference evidence="2 3" key="1">
    <citation type="submission" date="2016-01" db="EMBL/GenBank/DDBJ databases">
        <title>The new phylogeny of the genus Mycobacterium.</title>
        <authorList>
            <person name="Tarcisio F."/>
            <person name="Conor M."/>
            <person name="Antonella G."/>
            <person name="Elisabetta G."/>
            <person name="Giulia F.S."/>
            <person name="Sara T."/>
            <person name="Anna F."/>
            <person name="Clotilde B."/>
            <person name="Roberto B."/>
            <person name="Veronica D.S."/>
            <person name="Fabio R."/>
            <person name="Monica P."/>
            <person name="Olivier J."/>
            <person name="Enrico T."/>
            <person name="Nicola S."/>
        </authorList>
    </citation>
    <scope>NUCLEOTIDE SEQUENCE [LARGE SCALE GENOMIC DNA]</scope>
    <source>
        <strain evidence="2 3">DSM 44803</strain>
    </source>
</reference>
<dbReference type="STRING" id="244292.ABW17_22695"/>
<protein>
    <submittedName>
        <fullName evidence="2">Enoyl-CoA hydratase</fullName>
    </submittedName>
</protein>
<gene>
    <name evidence="2" type="ORF">AWC17_01325</name>
</gene>
<dbReference type="OrthoDB" id="9807606at2"/>
<evidence type="ECO:0000313" key="2">
    <source>
        <dbReference type="EMBL" id="ORW25836.1"/>
    </source>
</evidence>
<name>A0A0F5NHZ5_9MYCO</name>
<evidence type="ECO:0000256" key="1">
    <source>
        <dbReference type="ARBA" id="ARBA00005254"/>
    </source>
</evidence>
<dbReference type="GO" id="GO:0003824">
    <property type="term" value="F:catalytic activity"/>
    <property type="evidence" value="ECO:0007669"/>
    <property type="project" value="UniProtKB-ARBA"/>
</dbReference>
<dbReference type="AlphaFoldDB" id="A0A0F5NHZ5"/>
<dbReference type="PANTHER" id="PTHR43802:SF1">
    <property type="entry name" value="IP11341P-RELATED"/>
    <property type="match status" value="1"/>
</dbReference>
<dbReference type="Gene3D" id="3.90.226.10">
    <property type="entry name" value="2-enoyl-CoA Hydratase, Chain A, domain 1"/>
    <property type="match status" value="1"/>
</dbReference>
<organism evidence="2 3">
    <name type="scientific">Mycobacterium nebraskense</name>
    <dbReference type="NCBI Taxonomy" id="244292"/>
    <lineage>
        <taxon>Bacteria</taxon>
        <taxon>Bacillati</taxon>
        <taxon>Actinomycetota</taxon>
        <taxon>Actinomycetes</taxon>
        <taxon>Mycobacteriales</taxon>
        <taxon>Mycobacteriaceae</taxon>
        <taxon>Mycobacterium</taxon>
    </lineage>
</organism>
<dbReference type="SUPFAM" id="SSF52096">
    <property type="entry name" value="ClpP/crotonase"/>
    <property type="match status" value="1"/>
</dbReference>
<dbReference type="InterPro" id="IPR001753">
    <property type="entry name" value="Enoyl-CoA_hydra/iso"/>
</dbReference>
<dbReference type="Proteomes" id="UP000193781">
    <property type="component" value="Unassembled WGS sequence"/>
</dbReference>
<accession>A0A0F5NHZ5</accession>
<dbReference type="Pfam" id="PF00378">
    <property type="entry name" value="ECH_1"/>
    <property type="match status" value="1"/>
</dbReference>
<evidence type="ECO:0000313" key="3">
    <source>
        <dbReference type="Proteomes" id="UP000193781"/>
    </source>
</evidence>
<proteinExistence type="inferred from homology"/>
<sequence>MAKRTRFSEYHDRYANYRLELSEDGILFMQCHTNGGSLVWDWRAHDQMSDAFADIAGDREIKVLIHTGTGENYNANWGRMPNGDPVEKPDYLLMPGTRGLLKLDEKAWYARHLITNVLDVDVPMISAVNGPCNMHSEVPLLGDIVLASDDAYFQDASHFPRGQVPGDGQHVIWSFLAGHTRARYFLLTGMKLGAQEAKEWGVVNEVLPKDRLLDRAWELARELVKRPPLTLRYSRQLFTNPLKRAFLDELGHGLARETYAQRAFFPFGGEMAPLDRAWDAEPWTNIQSTSKPDGHRSEGVPS</sequence>
<keyword evidence="3" id="KW-1185">Reference proteome</keyword>
<dbReference type="CDD" id="cd06558">
    <property type="entry name" value="crotonase-like"/>
    <property type="match status" value="1"/>
</dbReference>
<comment type="caution">
    <text evidence="2">The sequence shown here is derived from an EMBL/GenBank/DDBJ whole genome shotgun (WGS) entry which is preliminary data.</text>
</comment>